<feature type="compositionally biased region" description="Basic and acidic residues" evidence="1">
    <location>
        <begin position="672"/>
        <end position="683"/>
    </location>
</feature>
<reference evidence="3 4" key="1">
    <citation type="submission" date="2024-01" db="EMBL/GenBank/DDBJ databases">
        <title>Comparative genomics of Cryptococcus and Kwoniella reveals pathogenesis evolution and contrasting modes of karyotype evolution via chromosome fusion or intercentromeric recombination.</title>
        <authorList>
            <person name="Coelho M.A."/>
            <person name="David-Palma M."/>
            <person name="Shea T."/>
            <person name="Bowers K."/>
            <person name="McGinley-Smith S."/>
            <person name="Mohammad A.W."/>
            <person name="Gnirke A."/>
            <person name="Yurkov A.M."/>
            <person name="Nowrousian M."/>
            <person name="Sun S."/>
            <person name="Cuomo C.A."/>
            <person name="Heitman J."/>
        </authorList>
    </citation>
    <scope>NUCLEOTIDE SEQUENCE [LARGE SCALE GENOMIC DNA]</scope>
    <source>
        <strain evidence="3 4">CBS 6074</strain>
    </source>
</reference>
<feature type="compositionally biased region" description="Basic and acidic residues" evidence="1">
    <location>
        <begin position="507"/>
        <end position="528"/>
    </location>
</feature>
<feature type="compositionally biased region" description="Basic and acidic residues" evidence="1">
    <location>
        <begin position="68"/>
        <end position="126"/>
    </location>
</feature>
<keyword evidence="2" id="KW-0812">Transmembrane</keyword>
<organism evidence="3 4">
    <name type="scientific">Kwoniella dendrophila CBS 6074</name>
    <dbReference type="NCBI Taxonomy" id="1295534"/>
    <lineage>
        <taxon>Eukaryota</taxon>
        <taxon>Fungi</taxon>
        <taxon>Dikarya</taxon>
        <taxon>Basidiomycota</taxon>
        <taxon>Agaricomycotina</taxon>
        <taxon>Tremellomycetes</taxon>
        <taxon>Tremellales</taxon>
        <taxon>Cryptococcaceae</taxon>
        <taxon>Kwoniella</taxon>
    </lineage>
</organism>
<feature type="region of interest" description="Disordered" evidence="1">
    <location>
        <begin position="578"/>
        <end position="611"/>
    </location>
</feature>
<feature type="region of interest" description="Disordered" evidence="1">
    <location>
        <begin position="483"/>
        <end position="528"/>
    </location>
</feature>
<feature type="region of interest" description="Disordered" evidence="1">
    <location>
        <begin position="399"/>
        <end position="444"/>
    </location>
</feature>
<feature type="compositionally biased region" description="Basic residues" evidence="1">
    <location>
        <begin position="193"/>
        <end position="202"/>
    </location>
</feature>
<feature type="compositionally biased region" description="Basic and acidic residues" evidence="1">
    <location>
        <begin position="258"/>
        <end position="319"/>
    </location>
</feature>
<feature type="compositionally biased region" description="Low complexity" evidence="1">
    <location>
        <begin position="408"/>
        <end position="419"/>
    </location>
</feature>
<evidence type="ECO:0000256" key="1">
    <source>
        <dbReference type="SAM" id="MobiDB-lite"/>
    </source>
</evidence>
<feature type="compositionally biased region" description="Low complexity" evidence="1">
    <location>
        <begin position="136"/>
        <end position="145"/>
    </location>
</feature>
<keyword evidence="4" id="KW-1185">Reference proteome</keyword>
<dbReference type="AlphaFoldDB" id="A0AAX4JSS3"/>
<feature type="region of interest" description="Disordered" evidence="1">
    <location>
        <begin position="663"/>
        <end position="683"/>
    </location>
</feature>
<accession>A0AAX4JSS3</accession>
<evidence type="ECO:0000313" key="3">
    <source>
        <dbReference type="EMBL" id="WWC87508.1"/>
    </source>
</evidence>
<name>A0AAX4JSS3_9TREE</name>
<dbReference type="Proteomes" id="UP001355207">
    <property type="component" value="Chromosome 3"/>
</dbReference>
<protein>
    <submittedName>
        <fullName evidence="3">Uncharacterized protein</fullName>
    </submittedName>
</protein>
<feature type="region of interest" description="Disordered" evidence="1">
    <location>
        <begin position="253"/>
        <end position="319"/>
    </location>
</feature>
<feature type="compositionally biased region" description="Basic and acidic residues" evidence="1">
    <location>
        <begin position="420"/>
        <end position="429"/>
    </location>
</feature>
<proteinExistence type="predicted"/>
<feature type="compositionally biased region" description="Basic and acidic residues" evidence="1">
    <location>
        <begin position="146"/>
        <end position="158"/>
    </location>
</feature>
<feature type="region of interest" description="Disordered" evidence="1">
    <location>
        <begin position="54"/>
        <end position="211"/>
    </location>
</feature>
<keyword evidence="2" id="KW-0472">Membrane</keyword>
<gene>
    <name evidence="3" type="ORF">L201_002398</name>
</gene>
<feature type="compositionally biased region" description="Polar residues" evidence="1">
    <location>
        <begin position="582"/>
        <end position="605"/>
    </location>
</feature>
<evidence type="ECO:0000313" key="4">
    <source>
        <dbReference type="Proteomes" id="UP001355207"/>
    </source>
</evidence>
<keyword evidence="2" id="KW-1133">Transmembrane helix</keyword>
<feature type="compositionally biased region" description="Basic and acidic residues" evidence="1">
    <location>
        <begin position="483"/>
        <end position="497"/>
    </location>
</feature>
<dbReference type="RefSeq" id="XP_066074271.1">
    <property type="nucleotide sequence ID" value="XM_066218174.1"/>
</dbReference>
<feature type="compositionally biased region" description="Polar residues" evidence="1">
    <location>
        <begin position="159"/>
        <end position="176"/>
    </location>
</feature>
<sequence>MLTGKELKRRLKGSWNLFWPPWQDRGKLSTSKRDLFDKASNTLGNASIPENVYQLKQEEQQSLSKNSDSQHKPRSPEHIAREKEKIAALEKSKPAKEATEATEQAKTDDQGFADKGKGRMEGERPPDSGPSRRGTSDPSKSLTSDSSKDSRESKKDNTKSAQIPDPNTQASKSSTVPYDDQLMAGDHKPLKSSLKKSSKKPKQSKDIHHNFFMTMRGYRPSLIPFPHGFHPKPYYPRKTLWWDNVPRNADHIMASPKILKEPENADTADSRDKADSRKSKEKEKDNIKEKSSPSDGDKRKVDMFTKEKEKGKAEDKATAQKEVEYKAAKAKAEAARIPSSSSSAQSTQNATIPIDPKIQKATYLSQGLLSVLLYYLYPQLGFLLLLFFVWQYVNDQNRSDVPAQPTNSSPSSLSSISSRRSSEEEKAPEADLSAGLTRAPSSSLAPVDNVKKIEELDKLIAKLKTLPDLTPELKDKLKRTMMKREQMKSELKSRNDPEVLTSRKGKDKAVETPEEVEPRQQPKIAELERKAKEMDDYVMKARSIENPTEDQKAKLVKAEERRRELWKQVRLLKGYEPVSFMPPSQSEPASIAQSKIRNPSQNQSGVIDKKQEELKGALKQIEGYIMKYRHIEDPSEEQKAKLIKAEMQRKTMKKDLMRMMENSNIGSSGLSIDEKEALVDQKE</sequence>
<dbReference type="GeneID" id="91093070"/>
<dbReference type="EMBL" id="CP144100">
    <property type="protein sequence ID" value="WWC87508.1"/>
    <property type="molecule type" value="Genomic_DNA"/>
</dbReference>
<evidence type="ECO:0000256" key="2">
    <source>
        <dbReference type="SAM" id="Phobius"/>
    </source>
</evidence>
<feature type="transmembrane region" description="Helical" evidence="2">
    <location>
        <begin position="367"/>
        <end position="390"/>
    </location>
</feature>